<sequence length="167" mass="18743">MPQVYFSAYRPTELQEILMQVMSEMGVQPGSLEEQVWPHFVSGVVCDQFVQLSRHACDLKALAITLWPPYIRPLQESPELADAPLESIVRQLMGRAKRHLLPPCLAVRAQHEADWGGLPVTAKLLLVAAFIASHNKPTLDKAVFDVRAKSGRSRCKHADLQSDRQIH</sequence>
<dbReference type="GO" id="GO:0003688">
    <property type="term" value="F:DNA replication origin binding"/>
    <property type="evidence" value="ECO:0007669"/>
    <property type="project" value="TreeGrafter"/>
</dbReference>
<dbReference type="Proteomes" id="UP000485058">
    <property type="component" value="Unassembled WGS sequence"/>
</dbReference>
<feature type="non-terminal residue" evidence="2">
    <location>
        <position position="1"/>
    </location>
</feature>
<comment type="caution">
    <text evidence="2">The sequence shown here is derived from an EMBL/GenBank/DDBJ whole genome shotgun (WGS) entry which is preliminary data.</text>
</comment>
<feature type="domain" description="Origin recognition complex subunit 5 C-terminal" evidence="1">
    <location>
        <begin position="118"/>
        <end position="157"/>
    </location>
</feature>
<evidence type="ECO:0000259" key="1">
    <source>
        <dbReference type="Pfam" id="PF14630"/>
    </source>
</evidence>
<accession>A0A699YS81</accession>
<keyword evidence="3" id="KW-1185">Reference proteome</keyword>
<evidence type="ECO:0000313" key="2">
    <source>
        <dbReference type="EMBL" id="GFH10608.1"/>
    </source>
</evidence>
<dbReference type="EMBL" id="BLLF01000330">
    <property type="protein sequence ID" value="GFH10608.1"/>
    <property type="molecule type" value="Genomic_DNA"/>
</dbReference>
<evidence type="ECO:0000313" key="3">
    <source>
        <dbReference type="Proteomes" id="UP000485058"/>
    </source>
</evidence>
<dbReference type="PANTHER" id="PTHR12705:SF0">
    <property type="entry name" value="ORIGIN RECOGNITION COMPLEX SUBUNIT 5"/>
    <property type="match status" value="1"/>
</dbReference>
<dbReference type="PANTHER" id="PTHR12705">
    <property type="entry name" value="ORIGIN RECOGNITION COMPLEX SUBUNIT 5"/>
    <property type="match status" value="1"/>
</dbReference>
<dbReference type="GO" id="GO:0005664">
    <property type="term" value="C:nuclear origin of replication recognition complex"/>
    <property type="evidence" value="ECO:0007669"/>
    <property type="project" value="TreeGrafter"/>
</dbReference>
<dbReference type="InterPro" id="IPR020796">
    <property type="entry name" value="ORC5"/>
</dbReference>
<name>A0A699YS81_HAELA</name>
<gene>
    <name evidence="2" type="ORF">HaLaN_05949</name>
</gene>
<protein>
    <submittedName>
        <fullName evidence="2">AAA_16 domain-containing protein</fullName>
    </submittedName>
</protein>
<proteinExistence type="predicted"/>
<organism evidence="2 3">
    <name type="scientific">Haematococcus lacustris</name>
    <name type="common">Green alga</name>
    <name type="synonym">Haematococcus pluvialis</name>
    <dbReference type="NCBI Taxonomy" id="44745"/>
    <lineage>
        <taxon>Eukaryota</taxon>
        <taxon>Viridiplantae</taxon>
        <taxon>Chlorophyta</taxon>
        <taxon>core chlorophytes</taxon>
        <taxon>Chlorophyceae</taxon>
        <taxon>CS clade</taxon>
        <taxon>Chlamydomonadales</taxon>
        <taxon>Haematococcaceae</taxon>
        <taxon>Haematococcus</taxon>
    </lineage>
</organism>
<dbReference type="GO" id="GO:0006270">
    <property type="term" value="P:DNA replication initiation"/>
    <property type="evidence" value="ECO:0007669"/>
    <property type="project" value="TreeGrafter"/>
</dbReference>
<reference evidence="2 3" key="1">
    <citation type="submission" date="2020-02" db="EMBL/GenBank/DDBJ databases">
        <title>Draft genome sequence of Haematococcus lacustris strain NIES-144.</title>
        <authorList>
            <person name="Morimoto D."/>
            <person name="Nakagawa S."/>
            <person name="Yoshida T."/>
            <person name="Sawayama S."/>
        </authorList>
    </citation>
    <scope>NUCLEOTIDE SEQUENCE [LARGE SCALE GENOMIC DNA]</scope>
    <source>
        <strain evidence="2 3">NIES-144</strain>
    </source>
</reference>
<dbReference type="AlphaFoldDB" id="A0A699YS81"/>
<dbReference type="Pfam" id="PF14630">
    <property type="entry name" value="ORC5_C"/>
    <property type="match status" value="1"/>
</dbReference>
<dbReference type="InterPro" id="IPR047088">
    <property type="entry name" value="ORC5_C"/>
</dbReference>